<sequence>MGISNRADKTGAANRRPSDGGLAGRPGGRGEGLRGLVFLCASGGVGLTTLVALVAKSLAGRSHVCALADLDLTGGGMDVLLGIEGVPGLRLEQIRAPLGRMDSRALMEELPVWDGIPVLSNDPWNGPAPGWWDMDAALKAMSGFAELLLVDAGRGTGLRTLRSIAGLPRVLLVDMTVLGLARARSLLAGSKPPGGVSRETADAHEGSDAHWAGQVDMGRGRRAPGSTGRDVAGGVPAGSESGGANPIDVDPLVVIGVRPHVGRSSDLVGQDEAADFLGLPLICVLKSEASLAGSVQSGLGLRKIPRSYQKALKPLIDVIEDSLPFRSGGIGG</sequence>
<proteinExistence type="predicted"/>
<dbReference type="Proteomes" id="UP000028569">
    <property type="component" value="Chromosome"/>
</dbReference>
<name>A0A087VW02_9BIFI</name>
<evidence type="ECO:0000313" key="4">
    <source>
        <dbReference type="Proteomes" id="UP000028569"/>
    </source>
</evidence>
<keyword evidence="2" id="KW-1133">Transmembrane helix</keyword>
<dbReference type="AlphaFoldDB" id="A0A087VW02"/>
<evidence type="ECO:0000256" key="1">
    <source>
        <dbReference type="SAM" id="MobiDB-lite"/>
    </source>
</evidence>
<dbReference type="OrthoDB" id="3252838at2"/>
<dbReference type="Gene3D" id="3.40.50.300">
    <property type="entry name" value="P-loop containing nucleotide triphosphate hydrolases"/>
    <property type="match status" value="1"/>
</dbReference>
<dbReference type="HOGENOM" id="CLU_059351_0_0_11"/>
<feature type="region of interest" description="Disordered" evidence="1">
    <location>
        <begin position="1"/>
        <end position="27"/>
    </location>
</feature>
<organism evidence="3 4">
    <name type="scientific">Bifidobacterium [indicum] DSM 20214 = LMG 11587</name>
    <dbReference type="NCBI Taxonomy" id="1341694"/>
    <lineage>
        <taxon>Bacteria</taxon>
        <taxon>Bacillati</taxon>
        <taxon>Actinomycetota</taxon>
        <taxon>Actinomycetes</taxon>
        <taxon>Bifidobacteriales</taxon>
        <taxon>Bifidobacteriaceae</taxon>
        <taxon>Bifidobacterium</taxon>
    </lineage>
</organism>
<evidence type="ECO:0000313" key="3">
    <source>
        <dbReference type="EMBL" id="AIC92524.1"/>
    </source>
</evidence>
<keyword evidence="2" id="KW-0472">Membrane</keyword>
<feature type="compositionally biased region" description="Basic and acidic residues" evidence="1">
    <location>
        <begin position="199"/>
        <end position="208"/>
    </location>
</feature>
<keyword evidence="4" id="KW-1185">Reference proteome</keyword>
<reference evidence="3 4" key="1">
    <citation type="journal article" date="2014" name="Appl. Environ. Microbiol.">
        <title>Genomic encyclopedia of type strains of the genus Bifidobacterium.</title>
        <authorList>
            <person name="Milani C."/>
            <person name="Lugli G.A."/>
            <person name="Duranti S."/>
            <person name="Turroni F."/>
            <person name="Bottacini F."/>
            <person name="Mangifesta M."/>
            <person name="Sanchez B."/>
            <person name="Viappiani A."/>
            <person name="Mancabelli L."/>
            <person name="Taminiau B."/>
            <person name="Delcenserie V."/>
            <person name="Barrangou R."/>
            <person name="Margolles A."/>
            <person name="van Sinderen D."/>
            <person name="Ventura M."/>
        </authorList>
    </citation>
    <scope>NUCLEOTIDE SEQUENCE [LARGE SCALE GENOMIC DNA]</scope>
    <source>
        <strain evidence="3 4">LMG 11587</strain>
    </source>
</reference>
<keyword evidence="2" id="KW-0812">Transmembrane</keyword>
<dbReference type="InterPro" id="IPR027417">
    <property type="entry name" value="P-loop_NTPase"/>
</dbReference>
<dbReference type="EMBL" id="CP006018">
    <property type="protein sequence ID" value="AIC92524.1"/>
    <property type="molecule type" value="Genomic_DNA"/>
</dbReference>
<dbReference type="RefSeq" id="WP_148302000.1">
    <property type="nucleotide sequence ID" value="NZ_CP006018.1"/>
</dbReference>
<gene>
    <name evidence="3" type="ORF">BINDI_1269</name>
</gene>
<protein>
    <submittedName>
        <fullName evidence="3">Pilus assembly protein, probably tadZ</fullName>
    </submittedName>
</protein>
<dbReference type="SUPFAM" id="SSF52540">
    <property type="entry name" value="P-loop containing nucleoside triphosphate hydrolases"/>
    <property type="match status" value="1"/>
</dbReference>
<feature type="region of interest" description="Disordered" evidence="1">
    <location>
        <begin position="215"/>
        <end position="242"/>
    </location>
</feature>
<dbReference type="KEGG" id="bii:BINDI_1269"/>
<accession>A0A087VW02</accession>
<evidence type="ECO:0000256" key="2">
    <source>
        <dbReference type="SAM" id="Phobius"/>
    </source>
</evidence>
<feature type="region of interest" description="Disordered" evidence="1">
    <location>
        <begin position="189"/>
        <end position="208"/>
    </location>
</feature>
<feature type="transmembrane region" description="Helical" evidence="2">
    <location>
        <begin position="35"/>
        <end position="55"/>
    </location>
</feature>